<accession>A0ABP0MUC8</accession>
<dbReference type="Proteomes" id="UP001642484">
    <property type="component" value="Unassembled WGS sequence"/>
</dbReference>
<feature type="region of interest" description="Disordered" evidence="3">
    <location>
        <begin position="176"/>
        <end position="196"/>
    </location>
</feature>
<dbReference type="InterPro" id="IPR013083">
    <property type="entry name" value="Znf_RING/FYVE/PHD"/>
</dbReference>
<gene>
    <name evidence="5" type="ORF">CCMP2556_LOCUS27222</name>
</gene>
<evidence type="ECO:0000256" key="3">
    <source>
        <dbReference type="SAM" id="MobiDB-lite"/>
    </source>
</evidence>
<dbReference type="PROSITE" id="PS50089">
    <property type="entry name" value="ZF_RING_2"/>
    <property type="match status" value="1"/>
</dbReference>
<comment type="similarity">
    <text evidence="1">Belongs to the FAM72 family.</text>
</comment>
<evidence type="ECO:0000256" key="1">
    <source>
        <dbReference type="ARBA" id="ARBA00006888"/>
    </source>
</evidence>
<dbReference type="PANTHER" id="PTHR31841">
    <property type="entry name" value="PROTEIN FAM72A-RELATED"/>
    <property type="match status" value="1"/>
</dbReference>
<dbReference type="InterPro" id="IPR026768">
    <property type="entry name" value="YPEH2ZP"/>
</dbReference>
<protein>
    <recommendedName>
        <fullName evidence="4">RING-type domain-containing protein</fullName>
    </recommendedName>
</protein>
<feature type="domain" description="RING-type" evidence="4">
    <location>
        <begin position="205"/>
        <end position="243"/>
    </location>
</feature>
<evidence type="ECO:0000256" key="2">
    <source>
        <dbReference type="PROSITE-ProRule" id="PRU00175"/>
    </source>
</evidence>
<dbReference type="SMART" id="SM00184">
    <property type="entry name" value="RING"/>
    <property type="match status" value="1"/>
</dbReference>
<keyword evidence="2" id="KW-0479">Metal-binding</keyword>
<evidence type="ECO:0000313" key="6">
    <source>
        <dbReference type="Proteomes" id="UP001642484"/>
    </source>
</evidence>
<feature type="region of interest" description="Disordered" evidence="3">
    <location>
        <begin position="1"/>
        <end position="46"/>
    </location>
</feature>
<dbReference type="InterPro" id="IPR001841">
    <property type="entry name" value="Znf_RING"/>
</dbReference>
<keyword evidence="6" id="KW-1185">Reference proteome</keyword>
<evidence type="ECO:0000313" key="5">
    <source>
        <dbReference type="EMBL" id="CAK9054457.1"/>
    </source>
</evidence>
<dbReference type="SUPFAM" id="SSF57850">
    <property type="entry name" value="RING/U-box"/>
    <property type="match status" value="1"/>
</dbReference>
<dbReference type="Gene3D" id="3.30.40.10">
    <property type="entry name" value="Zinc/RING finger domain, C3HC4 (zinc finger)"/>
    <property type="match status" value="1"/>
</dbReference>
<name>A0ABP0MUC8_9DINO</name>
<comment type="caution">
    <text evidence="5">The sequence shown here is derived from an EMBL/GenBank/DDBJ whole genome shotgun (WGS) entry which is preliminary data.</text>
</comment>
<dbReference type="Pfam" id="PF13923">
    <property type="entry name" value="zf-C3HC4_2"/>
    <property type="match status" value="1"/>
</dbReference>
<proteinExistence type="inferred from homology"/>
<keyword evidence="2" id="KW-0863">Zinc-finger</keyword>
<feature type="compositionally biased region" description="Acidic residues" evidence="3">
    <location>
        <begin position="34"/>
        <end position="46"/>
    </location>
</feature>
<dbReference type="EMBL" id="CAXAMN010019524">
    <property type="protein sequence ID" value="CAK9054457.1"/>
    <property type="molecule type" value="Genomic_DNA"/>
</dbReference>
<evidence type="ECO:0000259" key="4">
    <source>
        <dbReference type="PROSITE" id="PS50089"/>
    </source>
</evidence>
<keyword evidence="2" id="KW-0862">Zinc</keyword>
<reference evidence="5 6" key="1">
    <citation type="submission" date="2024-02" db="EMBL/GenBank/DDBJ databases">
        <authorList>
            <person name="Chen Y."/>
            <person name="Shah S."/>
            <person name="Dougan E. K."/>
            <person name="Thang M."/>
            <person name="Chan C."/>
        </authorList>
    </citation>
    <scope>NUCLEOTIDE SEQUENCE [LARGE SCALE GENOMIC DNA]</scope>
</reference>
<dbReference type="PANTHER" id="PTHR31841:SF1">
    <property type="entry name" value="PROTEIN FAM72A-RELATED"/>
    <property type="match status" value="1"/>
</dbReference>
<dbReference type="Pfam" id="PF14976">
    <property type="entry name" value="YPEH2ZP"/>
    <property type="match status" value="1"/>
</dbReference>
<organism evidence="5 6">
    <name type="scientific">Durusdinium trenchii</name>
    <dbReference type="NCBI Taxonomy" id="1381693"/>
    <lineage>
        <taxon>Eukaryota</taxon>
        <taxon>Sar</taxon>
        <taxon>Alveolata</taxon>
        <taxon>Dinophyceae</taxon>
        <taxon>Suessiales</taxon>
        <taxon>Symbiodiniaceae</taxon>
        <taxon>Durusdinium</taxon>
    </lineage>
</organism>
<sequence>MPSGAEPPYATEESAREAQEEIQPGSLPHAEAPENNEEEDLTEDEAEDRAFRGAFVSSETVLDLSCQHCTQLLCQRGMRVRLVCNAAVSLFSTDFRPMVKEAVEEREHGMCHCRVRDVQCGCGCTVGYHVILPCTECSSACHNDQYWLFDRNVKAANRTTPEGAALVWSELPKHEAVENDRSSQAPDDETVAEGEDLKEQDAPSCPICHERMRRPLAPPCGHAACESCLTRAVDLRRECPYCRMTTTCAQLTRCGTRPTVTRAEVHRREGLGRRGVTLCVPLFCYGSRVFFGQKWGDAFGRIS</sequence>